<dbReference type="Proteomes" id="UP001596472">
    <property type="component" value="Unassembled WGS sequence"/>
</dbReference>
<dbReference type="SUPFAM" id="SSF54593">
    <property type="entry name" value="Glyoxalase/Bleomycin resistance protein/Dihydroxybiphenyl dioxygenase"/>
    <property type="match status" value="1"/>
</dbReference>
<keyword evidence="3" id="KW-1185">Reference proteome</keyword>
<sequence length="120" mass="13093">MTTPRPNLTVIRCQDIEASAEFYRIVGLEFEKHRHGSGPEHYAASDGTWTFELYPASTKFPASTSTRIGFAVGSCDGVADRLREAGFSLITEPADSPWGRRAVAVDPDGHRVELSSPLPT</sequence>
<dbReference type="Pfam" id="PF00903">
    <property type="entry name" value="Glyoxalase"/>
    <property type="match status" value="1"/>
</dbReference>
<organism evidence="2 3">
    <name type="scientific">Haloferula chungangensis</name>
    <dbReference type="NCBI Taxonomy" id="1048331"/>
    <lineage>
        <taxon>Bacteria</taxon>
        <taxon>Pseudomonadati</taxon>
        <taxon>Verrucomicrobiota</taxon>
        <taxon>Verrucomicrobiia</taxon>
        <taxon>Verrucomicrobiales</taxon>
        <taxon>Verrucomicrobiaceae</taxon>
        <taxon>Haloferula</taxon>
    </lineage>
</organism>
<feature type="domain" description="VOC" evidence="1">
    <location>
        <begin position="5"/>
        <end position="117"/>
    </location>
</feature>
<dbReference type="InterPro" id="IPR004360">
    <property type="entry name" value="Glyas_Fos-R_dOase_dom"/>
</dbReference>
<evidence type="ECO:0000313" key="2">
    <source>
        <dbReference type="EMBL" id="MFC7339668.1"/>
    </source>
</evidence>
<dbReference type="EMBL" id="JBHTBS010000033">
    <property type="protein sequence ID" value="MFC7339668.1"/>
    <property type="molecule type" value="Genomic_DNA"/>
</dbReference>
<proteinExistence type="predicted"/>
<dbReference type="PANTHER" id="PTHR33993:SF5">
    <property type="entry name" value="GLYOXALASE"/>
    <property type="match status" value="1"/>
</dbReference>
<reference evidence="3" key="1">
    <citation type="journal article" date="2019" name="Int. J. Syst. Evol. Microbiol.">
        <title>The Global Catalogue of Microorganisms (GCM) 10K type strain sequencing project: providing services to taxonomists for standard genome sequencing and annotation.</title>
        <authorList>
            <consortium name="The Broad Institute Genomics Platform"/>
            <consortium name="The Broad Institute Genome Sequencing Center for Infectious Disease"/>
            <person name="Wu L."/>
            <person name="Ma J."/>
        </authorList>
    </citation>
    <scope>NUCLEOTIDE SEQUENCE [LARGE SCALE GENOMIC DNA]</scope>
    <source>
        <strain evidence="3">CGMCC 4.1467</strain>
    </source>
</reference>
<comment type="caution">
    <text evidence="2">The sequence shown here is derived from an EMBL/GenBank/DDBJ whole genome shotgun (WGS) entry which is preliminary data.</text>
</comment>
<gene>
    <name evidence="2" type="ORF">ACFQY0_20960</name>
</gene>
<dbReference type="PROSITE" id="PS51819">
    <property type="entry name" value="VOC"/>
    <property type="match status" value="1"/>
</dbReference>
<dbReference type="Gene3D" id="3.10.180.10">
    <property type="entry name" value="2,3-Dihydroxybiphenyl 1,2-Dioxygenase, domain 1"/>
    <property type="match status" value="1"/>
</dbReference>
<name>A0ABW2LD90_9BACT</name>
<dbReference type="InterPro" id="IPR037523">
    <property type="entry name" value="VOC_core"/>
</dbReference>
<dbReference type="InterPro" id="IPR029068">
    <property type="entry name" value="Glyas_Bleomycin-R_OHBP_Dase"/>
</dbReference>
<dbReference type="InterPro" id="IPR052164">
    <property type="entry name" value="Anthracycline_SecMetBiosynth"/>
</dbReference>
<evidence type="ECO:0000313" key="3">
    <source>
        <dbReference type="Proteomes" id="UP001596472"/>
    </source>
</evidence>
<accession>A0ABW2LD90</accession>
<dbReference type="PANTHER" id="PTHR33993">
    <property type="entry name" value="GLYOXALASE-RELATED"/>
    <property type="match status" value="1"/>
</dbReference>
<protein>
    <submittedName>
        <fullName evidence="2">VOC family protein</fullName>
    </submittedName>
</protein>
<dbReference type="RefSeq" id="WP_379716926.1">
    <property type="nucleotide sequence ID" value="NZ_JBHTBS010000033.1"/>
</dbReference>
<evidence type="ECO:0000259" key="1">
    <source>
        <dbReference type="PROSITE" id="PS51819"/>
    </source>
</evidence>